<gene>
    <name evidence="2" type="ORF">GCM10010411_47210</name>
</gene>
<protein>
    <recommendedName>
        <fullName evidence="4">PASTA domain-containing protein</fullName>
    </recommendedName>
</protein>
<keyword evidence="1" id="KW-0812">Transmembrane</keyword>
<feature type="transmembrane region" description="Helical" evidence="1">
    <location>
        <begin position="12"/>
        <end position="32"/>
    </location>
</feature>
<dbReference type="EMBL" id="BAAATD010000006">
    <property type="protein sequence ID" value="GAA2607540.1"/>
    <property type="molecule type" value="Genomic_DNA"/>
</dbReference>
<evidence type="ECO:0000313" key="3">
    <source>
        <dbReference type="Proteomes" id="UP001501509"/>
    </source>
</evidence>
<sequence>MGVIKRHSVGIVIGALLACLALSSAVVIYLFVSMTGCEYSPKKLEAVREVVEADIAGLHTKPVELVAICDSGDAPFLETDLAPGVAVDEAVRRLQGKGWQVIESIEPDEGYGGKSLQKRYRGKVVHLFVERVNNGSMQISL</sequence>
<dbReference type="RefSeq" id="WP_344544124.1">
    <property type="nucleotide sequence ID" value="NZ_BAAATD010000006.1"/>
</dbReference>
<keyword evidence="1" id="KW-0472">Membrane</keyword>
<evidence type="ECO:0008006" key="4">
    <source>
        <dbReference type="Google" id="ProtNLM"/>
    </source>
</evidence>
<dbReference type="PROSITE" id="PS51257">
    <property type="entry name" value="PROKAR_LIPOPROTEIN"/>
    <property type="match status" value="1"/>
</dbReference>
<name>A0ABN3PXR9_9ACTN</name>
<reference evidence="2 3" key="1">
    <citation type="journal article" date="2019" name="Int. J. Syst. Evol. Microbiol.">
        <title>The Global Catalogue of Microorganisms (GCM) 10K type strain sequencing project: providing services to taxonomists for standard genome sequencing and annotation.</title>
        <authorList>
            <consortium name="The Broad Institute Genomics Platform"/>
            <consortium name="The Broad Institute Genome Sequencing Center for Infectious Disease"/>
            <person name="Wu L."/>
            <person name="Ma J."/>
        </authorList>
    </citation>
    <scope>NUCLEOTIDE SEQUENCE [LARGE SCALE GENOMIC DNA]</scope>
    <source>
        <strain evidence="2 3">JCM 6833</strain>
    </source>
</reference>
<keyword evidence="3" id="KW-1185">Reference proteome</keyword>
<proteinExistence type="predicted"/>
<comment type="caution">
    <text evidence="2">The sequence shown here is derived from an EMBL/GenBank/DDBJ whole genome shotgun (WGS) entry which is preliminary data.</text>
</comment>
<evidence type="ECO:0000313" key="2">
    <source>
        <dbReference type="EMBL" id="GAA2607540.1"/>
    </source>
</evidence>
<accession>A0ABN3PXR9</accession>
<keyword evidence="1" id="KW-1133">Transmembrane helix</keyword>
<organism evidence="2 3">
    <name type="scientific">Actinomadura fulvescens</name>
    <dbReference type="NCBI Taxonomy" id="46160"/>
    <lineage>
        <taxon>Bacteria</taxon>
        <taxon>Bacillati</taxon>
        <taxon>Actinomycetota</taxon>
        <taxon>Actinomycetes</taxon>
        <taxon>Streptosporangiales</taxon>
        <taxon>Thermomonosporaceae</taxon>
        <taxon>Actinomadura</taxon>
    </lineage>
</organism>
<evidence type="ECO:0000256" key="1">
    <source>
        <dbReference type="SAM" id="Phobius"/>
    </source>
</evidence>
<dbReference type="Proteomes" id="UP001501509">
    <property type="component" value="Unassembled WGS sequence"/>
</dbReference>